<evidence type="ECO:0000259" key="6">
    <source>
        <dbReference type="Pfam" id="PF02518"/>
    </source>
</evidence>
<organism evidence="8 9">
    <name type="scientific">Thermobispora bispora (strain ATCC 19993 / DSM 43833 / CBS 139.67 / JCM 10125 / KCTC 9307 / NBRC 14880 / R51)</name>
    <dbReference type="NCBI Taxonomy" id="469371"/>
    <lineage>
        <taxon>Bacteria</taxon>
        <taxon>Bacillati</taxon>
        <taxon>Actinomycetota</taxon>
        <taxon>Actinomycetes</taxon>
        <taxon>Streptosporangiales</taxon>
        <taxon>Streptosporangiaceae</taxon>
        <taxon>Thermobispora</taxon>
    </lineage>
</organism>
<dbReference type="GO" id="GO:0000155">
    <property type="term" value="F:phosphorelay sensor kinase activity"/>
    <property type="evidence" value="ECO:0007669"/>
    <property type="project" value="InterPro"/>
</dbReference>
<dbReference type="Pfam" id="PF07730">
    <property type="entry name" value="HisKA_3"/>
    <property type="match status" value="1"/>
</dbReference>
<keyword evidence="1" id="KW-0808">Transferase</keyword>
<keyword evidence="5" id="KW-1133">Transmembrane helix</keyword>
<feature type="domain" description="Signal transduction histidine kinase subgroup 3 dimerisation and phosphoacceptor" evidence="7">
    <location>
        <begin position="188"/>
        <end position="251"/>
    </location>
</feature>
<dbReference type="Gene3D" id="1.20.5.1930">
    <property type="match status" value="1"/>
</dbReference>
<keyword evidence="9" id="KW-1185">Reference proteome</keyword>
<dbReference type="SUPFAM" id="SSF55874">
    <property type="entry name" value="ATPase domain of HSP90 chaperone/DNA topoisomerase II/histidine kinase"/>
    <property type="match status" value="1"/>
</dbReference>
<dbReference type="HOGENOM" id="CLU_000445_20_8_11"/>
<name>D6YB74_THEBD</name>
<dbReference type="GO" id="GO:0046983">
    <property type="term" value="F:protein dimerization activity"/>
    <property type="evidence" value="ECO:0007669"/>
    <property type="project" value="InterPro"/>
</dbReference>
<evidence type="ECO:0000313" key="8">
    <source>
        <dbReference type="EMBL" id="ADG88434.1"/>
    </source>
</evidence>
<feature type="compositionally biased region" description="Low complexity" evidence="4">
    <location>
        <begin position="333"/>
        <end position="342"/>
    </location>
</feature>
<dbReference type="InterPro" id="IPR003594">
    <property type="entry name" value="HATPase_dom"/>
</dbReference>
<evidence type="ECO:0000259" key="7">
    <source>
        <dbReference type="Pfam" id="PF07730"/>
    </source>
</evidence>
<dbReference type="eggNOG" id="COG4585">
    <property type="taxonomic scope" value="Bacteria"/>
</dbReference>
<evidence type="ECO:0000256" key="2">
    <source>
        <dbReference type="ARBA" id="ARBA00022777"/>
    </source>
</evidence>
<evidence type="ECO:0000256" key="1">
    <source>
        <dbReference type="ARBA" id="ARBA00022679"/>
    </source>
</evidence>
<keyword evidence="5" id="KW-0472">Membrane</keyword>
<dbReference type="AlphaFoldDB" id="D6YB74"/>
<proteinExistence type="predicted"/>
<dbReference type="InterPro" id="IPR050482">
    <property type="entry name" value="Sensor_HK_TwoCompSys"/>
</dbReference>
<feature type="region of interest" description="Disordered" evidence="4">
    <location>
        <begin position="326"/>
        <end position="361"/>
    </location>
</feature>
<feature type="transmembrane region" description="Helical" evidence="5">
    <location>
        <begin position="147"/>
        <end position="167"/>
    </location>
</feature>
<dbReference type="Pfam" id="PF02518">
    <property type="entry name" value="HATPase_c"/>
    <property type="match status" value="1"/>
</dbReference>
<gene>
    <name evidence="8" type="ordered locus">Tbis_1721</name>
</gene>
<dbReference type="STRING" id="469371.Tbis_1721"/>
<dbReference type="CDD" id="cd16917">
    <property type="entry name" value="HATPase_UhpB-NarQ-NarX-like"/>
    <property type="match status" value="1"/>
</dbReference>
<sequence>MPSSRLMGANHWLDPLREGERGPDAKGMYMWAALSAGPVWDIAHGRSHPVWLAVPAVLAAAAGYLVTVHLAFSDRRRAQLHALPLLAAVVLPSVIGFQGNWFYLQVMLAIAVGTAITTRWLPIVGLVLCGVTFAVRFATGGTVGESLVLVWSVATAALIPAMIIRLWEAIRELQRTREELAELAVAEERLRFARDLHDLLGHTLSVMVVKAEAVRRLAPRDGQEAARQAADIEEIGRKALAEVRAAVTGYRGKGFAAELASARKVLADAGITAVLRVAEVRIPPEAGALLGWAVREGVTNVIRHSGARRCEIELRTGDEGLALEIRDDGSGNGAAATAGAPTARRRGTSGGAPEPRRGHGLVGLRERLAAVGGTLEAGPLAGGGFLLRVTVPYEGDDHP</sequence>
<feature type="transmembrane region" description="Helical" evidence="5">
    <location>
        <begin position="83"/>
        <end position="103"/>
    </location>
</feature>
<evidence type="ECO:0000256" key="5">
    <source>
        <dbReference type="SAM" id="Phobius"/>
    </source>
</evidence>
<dbReference type="InterPro" id="IPR036890">
    <property type="entry name" value="HATPase_C_sf"/>
</dbReference>
<evidence type="ECO:0000313" key="9">
    <source>
        <dbReference type="Proteomes" id="UP000006640"/>
    </source>
</evidence>
<keyword evidence="5" id="KW-0812">Transmembrane</keyword>
<dbReference type="Gene3D" id="3.30.565.10">
    <property type="entry name" value="Histidine kinase-like ATPase, C-terminal domain"/>
    <property type="match status" value="1"/>
</dbReference>
<dbReference type="EMBL" id="CP001874">
    <property type="protein sequence ID" value="ADG88434.1"/>
    <property type="molecule type" value="Genomic_DNA"/>
</dbReference>
<accession>D6YB74</accession>
<reference evidence="8 9" key="1">
    <citation type="submission" date="2010-01" db="EMBL/GenBank/DDBJ databases">
        <title>The complete genome of Thermobispora bispora DSM 43833.</title>
        <authorList>
            <consortium name="US DOE Joint Genome Institute (JGI-PGF)"/>
            <person name="Lucas S."/>
            <person name="Copeland A."/>
            <person name="Lapidus A."/>
            <person name="Glavina del Rio T."/>
            <person name="Dalin E."/>
            <person name="Tice H."/>
            <person name="Bruce D."/>
            <person name="Goodwin L."/>
            <person name="Pitluck S."/>
            <person name="Kyrpides N."/>
            <person name="Mavromatis K."/>
            <person name="Ivanova N."/>
            <person name="Mikhailova N."/>
            <person name="Chertkov O."/>
            <person name="Brettin T."/>
            <person name="Detter J.C."/>
            <person name="Han C."/>
            <person name="Larimer F."/>
            <person name="Land M."/>
            <person name="Hauser L."/>
            <person name="Markowitz V."/>
            <person name="Cheng J.-F."/>
            <person name="Hugenholtz P."/>
            <person name="Woyke T."/>
            <person name="Wu D."/>
            <person name="Jando M."/>
            <person name="Schneider S."/>
            <person name="Klenk H.-P."/>
            <person name="Eisen J.A."/>
        </authorList>
    </citation>
    <scope>NUCLEOTIDE SEQUENCE [LARGE SCALE GENOMIC DNA]</scope>
    <source>
        <strain evidence="9">ATCC 19993 / DSM 43833 / CBS 139.67 / JCM 10125 / KCTC 9307 / NBRC 14880 / R51</strain>
    </source>
</reference>
<feature type="transmembrane region" description="Helical" evidence="5">
    <location>
        <begin position="109"/>
        <end position="135"/>
    </location>
</feature>
<evidence type="ECO:0000256" key="3">
    <source>
        <dbReference type="ARBA" id="ARBA00023012"/>
    </source>
</evidence>
<protein>
    <submittedName>
        <fullName evidence="8">Histidine kinase</fullName>
    </submittedName>
</protein>
<keyword evidence="3" id="KW-0902">Two-component regulatory system</keyword>
<dbReference type="PANTHER" id="PTHR24421:SF63">
    <property type="entry name" value="SENSOR HISTIDINE KINASE DESK"/>
    <property type="match status" value="1"/>
</dbReference>
<dbReference type="Proteomes" id="UP000006640">
    <property type="component" value="Chromosome"/>
</dbReference>
<dbReference type="InterPro" id="IPR011712">
    <property type="entry name" value="Sig_transdc_His_kin_sub3_dim/P"/>
</dbReference>
<feature type="domain" description="Histidine kinase/HSP90-like ATPase" evidence="6">
    <location>
        <begin position="292"/>
        <end position="393"/>
    </location>
</feature>
<dbReference type="KEGG" id="tbi:Tbis_1721"/>
<dbReference type="PANTHER" id="PTHR24421">
    <property type="entry name" value="NITRATE/NITRITE SENSOR PROTEIN NARX-RELATED"/>
    <property type="match status" value="1"/>
</dbReference>
<evidence type="ECO:0000256" key="4">
    <source>
        <dbReference type="SAM" id="MobiDB-lite"/>
    </source>
</evidence>
<keyword evidence="2 8" id="KW-0418">Kinase</keyword>
<dbReference type="GO" id="GO:0016020">
    <property type="term" value="C:membrane"/>
    <property type="evidence" value="ECO:0007669"/>
    <property type="project" value="InterPro"/>
</dbReference>
<feature type="transmembrane region" description="Helical" evidence="5">
    <location>
        <begin position="50"/>
        <end position="71"/>
    </location>
</feature>